<dbReference type="EMBL" id="VXIS01000015">
    <property type="protein sequence ID" value="KAA8913402.1"/>
    <property type="molecule type" value="Genomic_DNA"/>
</dbReference>
<reference evidence="4 5" key="1">
    <citation type="submission" date="2019-09" db="EMBL/GenBank/DDBJ databases">
        <title>Draft genome of the ectomycorrhizal ascomycete Sphaerosporella brunnea.</title>
        <authorList>
            <consortium name="DOE Joint Genome Institute"/>
            <person name="Benucci G.M."/>
            <person name="Marozzi G."/>
            <person name="Antonielli L."/>
            <person name="Sanchez S."/>
            <person name="Marco P."/>
            <person name="Wang X."/>
            <person name="Falini L.B."/>
            <person name="Barry K."/>
            <person name="Haridas S."/>
            <person name="Lipzen A."/>
            <person name="Labutti K."/>
            <person name="Grigoriev I.V."/>
            <person name="Murat C."/>
            <person name="Martin F."/>
            <person name="Albertini E."/>
            <person name="Donnini D."/>
            <person name="Bonito G."/>
        </authorList>
    </citation>
    <scope>NUCLEOTIDE SEQUENCE [LARGE SCALE GENOMIC DNA]</scope>
    <source>
        <strain evidence="4 5">Sb_GMNB300</strain>
    </source>
</reference>
<dbReference type="CDD" id="cd21206">
    <property type="entry name" value="CH_IQGAP"/>
    <property type="match status" value="1"/>
</dbReference>
<dbReference type="GO" id="GO:1903479">
    <property type="term" value="P:mitotic actomyosin contractile ring assembly actin filament organization"/>
    <property type="evidence" value="ECO:0007669"/>
    <property type="project" value="TreeGrafter"/>
</dbReference>
<evidence type="ECO:0000259" key="2">
    <source>
        <dbReference type="PROSITE" id="PS50018"/>
    </source>
</evidence>
<dbReference type="SUPFAM" id="SSF48350">
    <property type="entry name" value="GTPase activation domain, GAP"/>
    <property type="match status" value="1"/>
</dbReference>
<dbReference type="Pfam" id="PF00612">
    <property type="entry name" value="IQ"/>
    <property type="match status" value="2"/>
</dbReference>
<dbReference type="Pfam" id="PF00616">
    <property type="entry name" value="RasGAP"/>
    <property type="match status" value="1"/>
</dbReference>
<feature type="region of interest" description="Disordered" evidence="1">
    <location>
        <begin position="72"/>
        <end position="148"/>
    </location>
</feature>
<dbReference type="GO" id="GO:0005516">
    <property type="term" value="F:calmodulin binding"/>
    <property type="evidence" value="ECO:0007669"/>
    <property type="project" value="TreeGrafter"/>
</dbReference>
<dbReference type="SUPFAM" id="SSF47576">
    <property type="entry name" value="Calponin-homology domain, CH-domain"/>
    <property type="match status" value="1"/>
</dbReference>
<dbReference type="Proteomes" id="UP000326924">
    <property type="component" value="Unassembled WGS sequence"/>
</dbReference>
<feature type="compositionally biased region" description="Low complexity" evidence="1">
    <location>
        <begin position="15"/>
        <end position="51"/>
    </location>
</feature>
<dbReference type="PANTHER" id="PTHR14149">
    <property type="entry name" value="RAS GTPASE-ACTIVATING PROTEIN WITH IQ MOTIF"/>
    <property type="match status" value="1"/>
</dbReference>
<dbReference type="PROSITE" id="PS50096">
    <property type="entry name" value="IQ"/>
    <property type="match status" value="13"/>
</dbReference>
<dbReference type="InterPro" id="IPR000593">
    <property type="entry name" value="RasGAP_C"/>
</dbReference>
<feature type="domain" description="Calponin-homology (CH)" evidence="3">
    <location>
        <begin position="236"/>
        <end position="342"/>
    </location>
</feature>
<dbReference type="InterPro" id="IPR001715">
    <property type="entry name" value="CH_dom"/>
</dbReference>
<evidence type="ECO:0000259" key="3">
    <source>
        <dbReference type="PROSITE" id="PS50021"/>
    </source>
</evidence>
<dbReference type="Pfam" id="PF00307">
    <property type="entry name" value="CH"/>
    <property type="match status" value="1"/>
</dbReference>
<protein>
    <submittedName>
        <fullName evidence="4">Uncharacterized protein</fullName>
    </submittedName>
</protein>
<feature type="domain" description="Ras-GAP" evidence="2">
    <location>
        <begin position="1076"/>
        <end position="1292"/>
    </location>
</feature>
<dbReference type="InterPro" id="IPR036872">
    <property type="entry name" value="CH_dom_sf"/>
</dbReference>
<dbReference type="InterPro" id="IPR008936">
    <property type="entry name" value="Rho_GTPase_activation_prot"/>
</dbReference>
<dbReference type="GO" id="GO:0005096">
    <property type="term" value="F:GTPase activator activity"/>
    <property type="evidence" value="ECO:0007669"/>
    <property type="project" value="TreeGrafter"/>
</dbReference>
<dbReference type="InterPro" id="IPR001936">
    <property type="entry name" value="RasGAP_dom"/>
</dbReference>
<dbReference type="PROSITE" id="PS50018">
    <property type="entry name" value="RAS_GTPASE_ACTIV_2"/>
    <property type="match status" value="1"/>
</dbReference>
<accession>A0A5J5F9M4</accession>
<feature type="region of interest" description="Disordered" evidence="1">
    <location>
        <begin position="1"/>
        <end position="56"/>
    </location>
</feature>
<dbReference type="SMART" id="SM00323">
    <property type="entry name" value="RasGAP"/>
    <property type="match status" value="1"/>
</dbReference>
<dbReference type="SMART" id="SM00015">
    <property type="entry name" value="IQ"/>
    <property type="match status" value="12"/>
</dbReference>
<organism evidence="4 5">
    <name type="scientific">Sphaerosporella brunnea</name>
    <dbReference type="NCBI Taxonomy" id="1250544"/>
    <lineage>
        <taxon>Eukaryota</taxon>
        <taxon>Fungi</taxon>
        <taxon>Dikarya</taxon>
        <taxon>Ascomycota</taxon>
        <taxon>Pezizomycotina</taxon>
        <taxon>Pezizomycetes</taxon>
        <taxon>Pezizales</taxon>
        <taxon>Pyronemataceae</taxon>
        <taxon>Sphaerosporella</taxon>
    </lineage>
</organism>
<dbReference type="SMART" id="SM00033">
    <property type="entry name" value="CH"/>
    <property type="match status" value="1"/>
</dbReference>
<dbReference type="Gene3D" id="1.20.5.190">
    <property type="match status" value="2"/>
</dbReference>
<name>A0A5J5F9M4_9PEZI</name>
<dbReference type="FunCoup" id="A0A5J5F9M4">
    <property type="interactions" value="366"/>
</dbReference>
<dbReference type="InterPro" id="IPR000048">
    <property type="entry name" value="IQ_motif_EF-hand-BS"/>
</dbReference>
<dbReference type="SUPFAM" id="SSF143885">
    <property type="entry name" value="RGC domain-like"/>
    <property type="match status" value="1"/>
</dbReference>
<dbReference type="Gene3D" id="1.10.418.10">
    <property type="entry name" value="Calponin-like domain"/>
    <property type="match status" value="1"/>
</dbReference>
<dbReference type="Pfam" id="PF03836">
    <property type="entry name" value="RasGAP_C"/>
    <property type="match status" value="1"/>
</dbReference>
<evidence type="ECO:0000313" key="5">
    <source>
        <dbReference type="Proteomes" id="UP000326924"/>
    </source>
</evidence>
<evidence type="ECO:0000256" key="1">
    <source>
        <dbReference type="SAM" id="MobiDB-lite"/>
    </source>
</evidence>
<dbReference type="OrthoDB" id="775356at2759"/>
<comment type="caution">
    <text evidence="4">The sequence shown here is derived from an EMBL/GenBank/DDBJ whole genome shotgun (WGS) entry which is preliminary data.</text>
</comment>
<sequence length="1714" mass="196572">MSIYPPSSPQRRQASTASTSSLSSSLSSLSFPTSRSPTVSSTTSTSSRFNSLESRSGAPYRKHALALEASPMLSGYRTTSPANEISRPLTTSTPSSPPSRNDSPIGANGSPLVRGHLRGKSVPAAALGGTPTSPASRPTPSPYNSAHRNSVIAGTSSLKKDDVKHLRNSSVSHFRTLSRLTNESSAEEFKIVTGEDVAGMHGRKRLQRTNTDHMTSWERMTWMDKRRQYIQAYEYLCHIGEAKEWMEDCIGEPIPPIVELEEALRDGVALAKLTRTFAPELVPRIFEHPKLQFRHSDNIDRFFRFLRKVELPDIFFFETTDLYNKKNIPKVIYCIHALSYLLFRLGLTNHAVGNLVGKLEFTEMEIQNTQKGLDTAGVSLPAFRGVNKHFEIEEPVETEEERIARELREVRHDIVELQCLCRGALLRLRLGDLMEELWDTEEEVLELQAKIRGMFARISFGYRADTSRWATEIQALTRGYMARQRFRHQQRFCDRNQQLFTRLQARIRANKVREGCKQQRQQLEGERKRVAGVQSAIRGFLVRQRLVAQKENFVENEDNLVLLQAMARGFLVRMRIGNLVSDTLDHEKLFTRLQGMVRGRLLRSRMHKDSKALEEVEQGLADLGAAARGVLVRRQMQQTKDALAKEENAVKTLQAAARGILIRNGMQKDQQELQAISEDKDNALPILQAAARGYLVRLAFNADKKALEDNTDLWLQLQAAARGTLTRWDYRFKLLCLAEAEDDIIDIQACAQGFLVRAAYRETLRELDETVDGVTALQVLCRGALVRWETLDINAALEDEVDSIVLLQAHARGFLQRLRREMFLTELENEVDSVVETQALIRGTLVRWRLDDIVLAVQDQEEAILELQAAARGVIQRTQFQAKLKHYNDNMEKVIKLQSFVRAKQQGEAYKSLMGGKNPPVGTVKNFVHLLNDSDFDFDEEIEFENLRKKVVQHVRANELAEAYVDQLDVKIALLVKNKITLDEVIKHQKRFTGHVGNLLSNTDIASSDPFDLKALNNNSRKRLERYQQMFYALQTQPQYLSRLFRRVREMNTADKELKRIENLVMGIFGYSQKRREEFYLLKLIVRSVKEEVNKCERPEDFLRANFFWVKLVGSYIRSPRDRKFLRELLGPLIREEFIENEELDLESDPLQIYRASINNEELRTGMRSKRDPDVGRDQAIRDPETRETFIAHLQALRTLSEDFMNVLDNNVDRMPYGIRYIARKSIEALLERFPDDNEEVIVQVVEHFIYSKYFSPAINGPDAFGIVPKSLTPVQKKNLAALSKLLNQITSGRLFANENMFLQPLNEYVSIAIGQFKEVFKAIVDVPTIEARFEIDEFEDLTSKTKPTLYMKMSDIFAIHRLIAQEIDSIAESREDPLREIIGELGSVQNSESELKNVGNTEIGLQLDPSFQVVDDPESEIKALLVETKRCILYIIRIQTGSNLMEILVKPITPEDEERWDALLAEEMENSGGKKKGAYADHTMLADVTSMTYAELKRTALENIIKLERSGKITRKNQYQDILNQIAIDIRTKHRRRVQRSREMEGVQQTLAHLKEKAIYLDQQLQSYNDYIEQAMVTLQTKKGKKKTILPFTRQYFHMRELERSGRVPKFGSYKYSARALSDKGVLVKLEGFPEKRWDKVNFTISSDEIGCFFVEASNGSMMIPGASAEVLLDDLLQMQFHNNQFMMLCEGMIKFNVNLFLHLLFRKFYRDE</sequence>
<keyword evidence="5" id="KW-1185">Reference proteome</keyword>
<dbReference type="GO" id="GO:0005938">
    <property type="term" value="C:cell cortex"/>
    <property type="evidence" value="ECO:0007669"/>
    <property type="project" value="TreeGrafter"/>
</dbReference>
<evidence type="ECO:0000313" key="4">
    <source>
        <dbReference type="EMBL" id="KAA8913402.1"/>
    </source>
</evidence>
<dbReference type="InParanoid" id="A0A5J5F9M4"/>
<dbReference type="PROSITE" id="PS50021">
    <property type="entry name" value="CH"/>
    <property type="match status" value="1"/>
</dbReference>
<dbReference type="PANTHER" id="PTHR14149:SF14">
    <property type="entry name" value="CALPONIN-HOMOLOGY (CH) DOMAIN-CONTAINING PROTEIN"/>
    <property type="match status" value="1"/>
</dbReference>
<dbReference type="GO" id="GO:0051015">
    <property type="term" value="F:actin filament binding"/>
    <property type="evidence" value="ECO:0007669"/>
    <property type="project" value="TreeGrafter"/>
</dbReference>
<proteinExistence type="predicted"/>
<dbReference type="Gene3D" id="1.10.506.10">
    <property type="entry name" value="GTPase Activation - p120gap, domain 1"/>
    <property type="match status" value="1"/>
</dbReference>
<gene>
    <name evidence="4" type="ORF">FN846DRAFT_131721</name>
</gene>